<comment type="caution">
    <text evidence="2">The sequence shown here is derived from an EMBL/GenBank/DDBJ whole genome shotgun (WGS) entry which is preliminary data.</text>
</comment>
<evidence type="ECO:0000256" key="1">
    <source>
        <dbReference type="ARBA" id="ARBA00022679"/>
    </source>
</evidence>
<dbReference type="GO" id="GO:0008168">
    <property type="term" value="F:methyltransferase activity"/>
    <property type="evidence" value="ECO:0007669"/>
    <property type="project" value="UniProtKB-KW"/>
</dbReference>
<reference evidence="2 3" key="1">
    <citation type="submission" date="2023-03" db="EMBL/GenBank/DDBJ databases">
        <title>Draft genome sequence of Thalassotalea insulae KCTC 62186T.</title>
        <authorList>
            <person name="Sawabe T."/>
        </authorList>
    </citation>
    <scope>NUCLEOTIDE SEQUENCE [LARGE SCALE GENOMIC DNA]</scope>
    <source>
        <strain evidence="2 3">KCTC 62186</strain>
    </source>
</reference>
<dbReference type="PANTHER" id="PTHR43861">
    <property type="entry name" value="TRANS-ACONITATE 2-METHYLTRANSFERASE-RELATED"/>
    <property type="match status" value="1"/>
</dbReference>
<gene>
    <name evidence="2" type="ORF">tinsulaeT_31510</name>
</gene>
<name>A0ABQ6GV43_9GAMM</name>
<dbReference type="PANTHER" id="PTHR43861:SF3">
    <property type="entry name" value="PUTATIVE (AFU_ORTHOLOGUE AFUA_2G14390)-RELATED"/>
    <property type="match status" value="1"/>
</dbReference>
<dbReference type="RefSeq" id="WP_284245745.1">
    <property type="nucleotide sequence ID" value="NZ_BSST01000001.1"/>
</dbReference>
<dbReference type="EMBL" id="BSST01000001">
    <property type="protein sequence ID" value="GLX79811.1"/>
    <property type="molecule type" value="Genomic_DNA"/>
</dbReference>
<keyword evidence="2" id="KW-0489">Methyltransferase</keyword>
<dbReference type="GO" id="GO:0032259">
    <property type="term" value="P:methylation"/>
    <property type="evidence" value="ECO:0007669"/>
    <property type="project" value="UniProtKB-KW"/>
</dbReference>
<dbReference type="InterPro" id="IPR029063">
    <property type="entry name" value="SAM-dependent_MTases_sf"/>
</dbReference>
<keyword evidence="1" id="KW-0808">Transferase</keyword>
<proteinExistence type="predicted"/>
<accession>A0ABQ6GV43</accession>
<dbReference type="SUPFAM" id="SSF53335">
    <property type="entry name" value="S-adenosyl-L-methionine-dependent methyltransferases"/>
    <property type="match status" value="1"/>
</dbReference>
<dbReference type="Gene3D" id="3.40.50.150">
    <property type="entry name" value="Vaccinia Virus protein VP39"/>
    <property type="match status" value="1"/>
</dbReference>
<evidence type="ECO:0000313" key="3">
    <source>
        <dbReference type="Proteomes" id="UP001157186"/>
    </source>
</evidence>
<sequence>MSDSWDDYADGWDSNDSVISYAEKAYDALTNTLDIKDCRILDFGCGTGLLTEKMASQAKSIVALDPAKKMIAVLDNKQLNNVITIADLLSPKLIETQPVLNDKFDIIVASSALAFVPDHLETISQLKQLLKPGGYLLQWDWLKENDTAGSGFSAQEIQQAYSHAGFISCTTSVPFELHDQGNTMPVVMALGQNSHS</sequence>
<keyword evidence="3" id="KW-1185">Reference proteome</keyword>
<dbReference type="Pfam" id="PF13489">
    <property type="entry name" value="Methyltransf_23"/>
    <property type="match status" value="1"/>
</dbReference>
<organism evidence="2 3">
    <name type="scientific">Thalassotalea insulae</name>
    <dbReference type="NCBI Taxonomy" id="2056778"/>
    <lineage>
        <taxon>Bacteria</taxon>
        <taxon>Pseudomonadati</taxon>
        <taxon>Pseudomonadota</taxon>
        <taxon>Gammaproteobacteria</taxon>
        <taxon>Alteromonadales</taxon>
        <taxon>Colwelliaceae</taxon>
        <taxon>Thalassotalea</taxon>
    </lineage>
</organism>
<dbReference type="CDD" id="cd02440">
    <property type="entry name" value="AdoMet_MTases"/>
    <property type="match status" value="1"/>
</dbReference>
<dbReference type="Proteomes" id="UP001157186">
    <property type="component" value="Unassembled WGS sequence"/>
</dbReference>
<protein>
    <submittedName>
        <fullName evidence="2">Methyltransferase</fullName>
    </submittedName>
</protein>
<evidence type="ECO:0000313" key="2">
    <source>
        <dbReference type="EMBL" id="GLX79811.1"/>
    </source>
</evidence>